<dbReference type="Proteomes" id="UP001198242">
    <property type="component" value="Unassembled WGS sequence"/>
</dbReference>
<dbReference type="GO" id="GO:0005886">
    <property type="term" value="C:plasma membrane"/>
    <property type="evidence" value="ECO:0007669"/>
    <property type="project" value="UniProtKB-SubCell"/>
</dbReference>
<proteinExistence type="inferred from homology"/>
<dbReference type="InterPro" id="IPR003838">
    <property type="entry name" value="ABC3_permease_C"/>
</dbReference>
<evidence type="ECO:0000313" key="10">
    <source>
        <dbReference type="EMBL" id="MCC2211094.1"/>
    </source>
</evidence>
<dbReference type="InterPro" id="IPR025857">
    <property type="entry name" value="MacB_PCD"/>
</dbReference>
<evidence type="ECO:0000256" key="7">
    <source>
        <dbReference type="SAM" id="Phobius"/>
    </source>
</evidence>
<keyword evidence="3 7" id="KW-0812">Transmembrane</keyword>
<keyword evidence="4 7" id="KW-1133">Transmembrane helix</keyword>
<dbReference type="Pfam" id="PF12704">
    <property type="entry name" value="MacB_PCD"/>
    <property type="match status" value="1"/>
</dbReference>
<feature type="domain" description="ABC3 transporter permease C-terminal" evidence="8">
    <location>
        <begin position="270"/>
        <end position="383"/>
    </location>
</feature>
<evidence type="ECO:0000256" key="3">
    <source>
        <dbReference type="ARBA" id="ARBA00022692"/>
    </source>
</evidence>
<dbReference type="PANTHER" id="PTHR30572:SF4">
    <property type="entry name" value="ABC TRANSPORTER PERMEASE YTRF"/>
    <property type="match status" value="1"/>
</dbReference>
<name>A0AAE3DZT1_9FIRM</name>
<dbReference type="GO" id="GO:0022857">
    <property type="term" value="F:transmembrane transporter activity"/>
    <property type="evidence" value="ECO:0007669"/>
    <property type="project" value="TreeGrafter"/>
</dbReference>
<feature type="transmembrane region" description="Helical" evidence="7">
    <location>
        <begin position="266"/>
        <end position="291"/>
    </location>
</feature>
<feature type="domain" description="MacB-like periplasmic core" evidence="9">
    <location>
        <begin position="21"/>
        <end position="228"/>
    </location>
</feature>
<evidence type="ECO:0000256" key="1">
    <source>
        <dbReference type="ARBA" id="ARBA00004651"/>
    </source>
</evidence>
<evidence type="ECO:0000256" key="5">
    <source>
        <dbReference type="ARBA" id="ARBA00023136"/>
    </source>
</evidence>
<feature type="transmembrane region" description="Helical" evidence="7">
    <location>
        <begin position="312"/>
        <end position="341"/>
    </location>
</feature>
<reference evidence="10 11" key="1">
    <citation type="submission" date="2021-10" db="EMBL/GenBank/DDBJ databases">
        <title>Anaerobic single-cell dispensing facilitates the cultivation of human gut bacteria.</title>
        <authorList>
            <person name="Afrizal A."/>
        </authorList>
    </citation>
    <scope>NUCLEOTIDE SEQUENCE [LARGE SCALE GENOMIC DNA]</scope>
    <source>
        <strain evidence="10 11">CLA-AA-H232</strain>
    </source>
</reference>
<evidence type="ECO:0000313" key="11">
    <source>
        <dbReference type="Proteomes" id="UP001198242"/>
    </source>
</evidence>
<comment type="subcellular location">
    <subcellularLocation>
        <location evidence="1">Cell membrane</location>
        <topology evidence="1">Multi-pass membrane protein</topology>
    </subcellularLocation>
</comment>
<dbReference type="Pfam" id="PF02687">
    <property type="entry name" value="FtsX"/>
    <property type="match status" value="1"/>
</dbReference>
<dbReference type="EMBL" id="JAJEQM010000013">
    <property type="protein sequence ID" value="MCC2211094.1"/>
    <property type="molecule type" value="Genomic_DNA"/>
</dbReference>
<comment type="caution">
    <text evidence="10">The sequence shown here is derived from an EMBL/GenBank/DDBJ whole genome shotgun (WGS) entry which is preliminary data.</text>
</comment>
<evidence type="ECO:0000259" key="9">
    <source>
        <dbReference type="Pfam" id="PF12704"/>
    </source>
</evidence>
<accession>A0AAE3DZT1</accession>
<protein>
    <submittedName>
        <fullName evidence="10">ABC transporter permease</fullName>
    </submittedName>
</protein>
<dbReference type="PANTHER" id="PTHR30572">
    <property type="entry name" value="MEMBRANE COMPONENT OF TRANSPORTER-RELATED"/>
    <property type="match status" value="1"/>
</dbReference>
<dbReference type="RefSeq" id="WP_147513714.1">
    <property type="nucleotide sequence ID" value="NZ_JAJEQM010000013.1"/>
</dbReference>
<organism evidence="10 11">
    <name type="scientific">Hominilimicola fabiformis</name>
    <dbReference type="NCBI Taxonomy" id="2885356"/>
    <lineage>
        <taxon>Bacteria</taxon>
        <taxon>Bacillati</taxon>
        <taxon>Bacillota</taxon>
        <taxon>Clostridia</taxon>
        <taxon>Eubacteriales</taxon>
        <taxon>Oscillospiraceae</taxon>
        <taxon>Hominilimicola</taxon>
    </lineage>
</organism>
<evidence type="ECO:0000256" key="2">
    <source>
        <dbReference type="ARBA" id="ARBA00022475"/>
    </source>
</evidence>
<evidence type="ECO:0000259" key="8">
    <source>
        <dbReference type="Pfam" id="PF02687"/>
    </source>
</evidence>
<dbReference type="InterPro" id="IPR050250">
    <property type="entry name" value="Macrolide_Exporter_MacB"/>
</dbReference>
<keyword evidence="5 7" id="KW-0472">Membrane</keyword>
<gene>
    <name evidence="10" type="ORF">LKE05_09885</name>
</gene>
<evidence type="ECO:0000256" key="4">
    <source>
        <dbReference type="ARBA" id="ARBA00022989"/>
    </source>
</evidence>
<sequence length="390" mass="42240">MSIWKCFQMAMSSIVGNKMRSILTMLGIIIGITAVIALVSLMSGMTSEITETFEEMGIESINVSIQDRSATKEVKPEEMEQLAEEHSDIIAGQSPTVSMPAFIKNGSDTISTQATGVNEYYLGMKKYNITYGRELTYVDVERKQKVCVIGTYIAKEVFGGDALGKSIQITGTPYEVVGILEEQDDSTENSSDNCVYIPYTLASYTNRTSTVSSYVVYAVDQEKVEEAVLLLEALCDKDIGDSDYYTVTSMKSMADSVTDILDKMELMLIAIAAISLVVAGIGIMNIMLVSVTERTREIGIRKSLGAKQKDILSQFVIEAGMLSCLGGVIGIIVGSLLAILAGKLLGMDILPTSTSIVVSFTVSAMIGVFFGYMPAKKAAKLNPIDALRYD</sequence>
<comment type="similarity">
    <text evidence="6">Belongs to the ABC-4 integral membrane protein family.</text>
</comment>
<keyword evidence="11" id="KW-1185">Reference proteome</keyword>
<feature type="transmembrane region" description="Helical" evidence="7">
    <location>
        <begin position="21"/>
        <end position="42"/>
    </location>
</feature>
<keyword evidence="2" id="KW-1003">Cell membrane</keyword>
<dbReference type="AlphaFoldDB" id="A0AAE3DZT1"/>
<feature type="transmembrane region" description="Helical" evidence="7">
    <location>
        <begin position="353"/>
        <end position="372"/>
    </location>
</feature>
<evidence type="ECO:0000256" key="6">
    <source>
        <dbReference type="ARBA" id="ARBA00038076"/>
    </source>
</evidence>